<keyword evidence="2" id="KW-0489">Methyltransferase</keyword>
<dbReference type="InterPro" id="IPR013217">
    <property type="entry name" value="Methyltransf_12"/>
</dbReference>
<dbReference type="InterPro" id="IPR026113">
    <property type="entry name" value="METTL2/6/8-like"/>
</dbReference>
<protein>
    <recommendedName>
        <fullName evidence="4">Methyltransferase type 12 domain-containing protein</fullName>
    </recommendedName>
</protein>
<accession>A0A068TR88</accession>
<dbReference type="CDD" id="cd02440">
    <property type="entry name" value="AdoMet_MTases"/>
    <property type="match status" value="1"/>
</dbReference>
<evidence type="ECO:0000259" key="4">
    <source>
        <dbReference type="Pfam" id="PF08242"/>
    </source>
</evidence>
<dbReference type="Proteomes" id="UP000295252">
    <property type="component" value="Chromosome VI"/>
</dbReference>
<sequence>MASQCIPISKGLGMSTCTAYFVNLLSVTTFPRTSTCTPHLLSTTPRCGLLLAAELDKQEVEVEHHYSRNAIHYWDKFYHRHKNKFFKDRHYLQKDWGQYFCDNDINDTNSPKRKVVLEVGCGAGNTIFPLIAAYPNIFVHACDFSPQAVSLVKSHASFNNGCVNAFVCDVAKDDLCVNIKPSSVDIVTLIFVLSAVAPSKMTLVLQNLKRVLKPNGHILLRDYARGDSAQVKLQNRNQIIDDNYCFRGDGTCAFYFSEDFLSSLFERAGFSIVDISTYCRKIENRSKNIEISRRWIPAIFSQLSVHPAMK</sequence>
<proteinExistence type="inferred from homology"/>
<dbReference type="OrthoDB" id="417697at2759"/>
<dbReference type="GO" id="GO:0008173">
    <property type="term" value="F:RNA methyltransferase activity"/>
    <property type="evidence" value="ECO:0007669"/>
    <property type="project" value="UniProtKB-ARBA"/>
</dbReference>
<dbReference type="GO" id="GO:0032259">
    <property type="term" value="P:methylation"/>
    <property type="evidence" value="ECO:0007669"/>
    <property type="project" value="UniProtKB-KW"/>
</dbReference>
<evidence type="ECO:0000256" key="3">
    <source>
        <dbReference type="ARBA" id="ARBA00022679"/>
    </source>
</evidence>
<dbReference type="PANTHER" id="PTHR22809">
    <property type="entry name" value="METHYLTRANSFERASE-RELATED"/>
    <property type="match status" value="1"/>
</dbReference>
<dbReference type="Gramene" id="CDO97883">
    <property type="protein sequence ID" value="CDO97883"/>
    <property type="gene ID" value="GSCOC_T00021822001"/>
</dbReference>
<evidence type="ECO:0000313" key="6">
    <source>
        <dbReference type="Proteomes" id="UP000295252"/>
    </source>
</evidence>
<name>A0A068TR88_COFCA</name>
<evidence type="ECO:0000313" key="5">
    <source>
        <dbReference type="EMBL" id="CDO97883.1"/>
    </source>
</evidence>
<dbReference type="Pfam" id="PF08242">
    <property type="entry name" value="Methyltransf_12"/>
    <property type="match status" value="1"/>
</dbReference>
<dbReference type="InterPro" id="IPR029063">
    <property type="entry name" value="SAM-dependent_MTases_sf"/>
</dbReference>
<reference evidence="6" key="1">
    <citation type="journal article" date="2014" name="Science">
        <title>The coffee genome provides insight into the convergent evolution of caffeine biosynthesis.</title>
        <authorList>
            <person name="Denoeud F."/>
            <person name="Carretero-Paulet L."/>
            <person name="Dereeper A."/>
            <person name="Droc G."/>
            <person name="Guyot R."/>
            <person name="Pietrella M."/>
            <person name="Zheng C."/>
            <person name="Alberti A."/>
            <person name="Anthony F."/>
            <person name="Aprea G."/>
            <person name="Aury J.M."/>
            <person name="Bento P."/>
            <person name="Bernard M."/>
            <person name="Bocs S."/>
            <person name="Campa C."/>
            <person name="Cenci A."/>
            <person name="Combes M.C."/>
            <person name="Crouzillat D."/>
            <person name="Da Silva C."/>
            <person name="Daddiego L."/>
            <person name="De Bellis F."/>
            <person name="Dussert S."/>
            <person name="Garsmeur O."/>
            <person name="Gayraud T."/>
            <person name="Guignon V."/>
            <person name="Jahn K."/>
            <person name="Jamilloux V."/>
            <person name="Joet T."/>
            <person name="Labadie K."/>
            <person name="Lan T."/>
            <person name="Leclercq J."/>
            <person name="Lepelley M."/>
            <person name="Leroy T."/>
            <person name="Li L.T."/>
            <person name="Librado P."/>
            <person name="Lopez L."/>
            <person name="Munoz A."/>
            <person name="Noel B."/>
            <person name="Pallavicini A."/>
            <person name="Perrotta G."/>
            <person name="Poncet V."/>
            <person name="Pot D."/>
            <person name="Priyono X."/>
            <person name="Rigoreau M."/>
            <person name="Rouard M."/>
            <person name="Rozas J."/>
            <person name="Tranchant-Dubreuil C."/>
            <person name="VanBuren R."/>
            <person name="Zhang Q."/>
            <person name="Andrade A.C."/>
            <person name="Argout X."/>
            <person name="Bertrand B."/>
            <person name="de Kochko A."/>
            <person name="Graziosi G."/>
            <person name="Henry R.J."/>
            <person name="Jayarama X."/>
            <person name="Ming R."/>
            <person name="Nagai C."/>
            <person name="Rounsley S."/>
            <person name="Sankoff D."/>
            <person name="Giuliano G."/>
            <person name="Albert V.A."/>
            <person name="Wincker P."/>
            <person name="Lashermes P."/>
        </authorList>
    </citation>
    <scope>NUCLEOTIDE SEQUENCE [LARGE SCALE GENOMIC DNA]</scope>
    <source>
        <strain evidence="6">cv. DH200-94</strain>
    </source>
</reference>
<dbReference type="SUPFAM" id="SSF53335">
    <property type="entry name" value="S-adenosyl-L-methionine-dependent methyltransferases"/>
    <property type="match status" value="1"/>
</dbReference>
<evidence type="ECO:0000256" key="1">
    <source>
        <dbReference type="ARBA" id="ARBA00009725"/>
    </source>
</evidence>
<dbReference type="PANTHER" id="PTHR22809:SF8">
    <property type="entry name" value="TRNA N(3)-METHYLCYTIDINE METHYLTRANSFERASE"/>
    <property type="match status" value="1"/>
</dbReference>
<dbReference type="PhylomeDB" id="A0A068TR88"/>
<gene>
    <name evidence="5" type="ORF">GSCOC_T00021822001</name>
</gene>
<keyword evidence="3" id="KW-0808">Transferase</keyword>
<dbReference type="STRING" id="49390.A0A068TR88"/>
<feature type="domain" description="Methyltransferase type 12" evidence="4">
    <location>
        <begin position="117"/>
        <end position="218"/>
    </location>
</feature>
<dbReference type="InParanoid" id="A0A068TR88"/>
<dbReference type="EMBL" id="HG739086">
    <property type="protein sequence ID" value="CDO97883.1"/>
    <property type="molecule type" value="Genomic_DNA"/>
</dbReference>
<dbReference type="GO" id="GO:0008757">
    <property type="term" value="F:S-adenosylmethionine-dependent methyltransferase activity"/>
    <property type="evidence" value="ECO:0007669"/>
    <property type="project" value="UniProtKB-ARBA"/>
</dbReference>
<organism evidence="5 6">
    <name type="scientific">Coffea canephora</name>
    <name type="common">Robusta coffee</name>
    <dbReference type="NCBI Taxonomy" id="49390"/>
    <lineage>
        <taxon>Eukaryota</taxon>
        <taxon>Viridiplantae</taxon>
        <taxon>Streptophyta</taxon>
        <taxon>Embryophyta</taxon>
        <taxon>Tracheophyta</taxon>
        <taxon>Spermatophyta</taxon>
        <taxon>Magnoliopsida</taxon>
        <taxon>eudicotyledons</taxon>
        <taxon>Gunneridae</taxon>
        <taxon>Pentapetalae</taxon>
        <taxon>asterids</taxon>
        <taxon>lamiids</taxon>
        <taxon>Gentianales</taxon>
        <taxon>Rubiaceae</taxon>
        <taxon>Ixoroideae</taxon>
        <taxon>Gardenieae complex</taxon>
        <taxon>Bertiereae - Coffeeae clade</taxon>
        <taxon>Coffeeae</taxon>
        <taxon>Coffea</taxon>
    </lineage>
</organism>
<comment type="similarity">
    <text evidence="1">Belongs to the methyltransferase superfamily. METL family.</text>
</comment>
<dbReference type="AlphaFoldDB" id="A0A068TR88"/>
<evidence type="ECO:0000256" key="2">
    <source>
        <dbReference type="ARBA" id="ARBA00022603"/>
    </source>
</evidence>
<keyword evidence="6" id="KW-1185">Reference proteome</keyword>
<dbReference type="OMA" id="DAQRNWD"/>
<dbReference type="Gene3D" id="3.40.50.150">
    <property type="entry name" value="Vaccinia Virus protein VP39"/>
    <property type="match status" value="1"/>
</dbReference>